<keyword evidence="1" id="KW-1133">Transmembrane helix</keyword>
<gene>
    <name evidence="3" type="ORF">ENL47_06955</name>
    <name evidence="2" type="ORF">ENM84_01645</name>
</gene>
<dbReference type="EMBL" id="DRUB01000135">
    <property type="protein sequence ID" value="HHR96537.1"/>
    <property type="molecule type" value="Genomic_DNA"/>
</dbReference>
<comment type="caution">
    <text evidence="2">The sequence shown here is derived from an EMBL/GenBank/DDBJ whole genome shotgun (WGS) entry which is preliminary data.</text>
</comment>
<feature type="transmembrane region" description="Helical" evidence="1">
    <location>
        <begin position="6"/>
        <end position="28"/>
    </location>
</feature>
<sequence>MRGPMFIKRIILEFSKVVFYIYAFLWLIKPRRAKSIEDIYRLFYIDFLRLDPKDVEIVEMNSYRLVTRCRNRCPILALAQSLDLDTRYVCRIVSEPVCRYVLRKLNPKIAFIRNYNYIRPYKDGCEEHIYYVELDKHL</sequence>
<evidence type="ECO:0000313" key="3">
    <source>
        <dbReference type="EMBL" id="HHR96537.1"/>
    </source>
</evidence>
<evidence type="ECO:0000313" key="2">
    <source>
        <dbReference type="EMBL" id="HHP81349.1"/>
    </source>
</evidence>
<evidence type="ECO:0000256" key="1">
    <source>
        <dbReference type="SAM" id="Phobius"/>
    </source>
</evidence>
<reference evidence="2" key="1">
    <citation type="journal article" date="2020" name="mSystems">
        <title>Genome- and Community-Level Interaction Insights into Carbon Utilization and Element Cycling Functions of Hydrothermarchaeota in Hydrothermal Sediment.</title>
        <authorList>
            <person name="Zhou Z."/>
            <person name="Liu Y."/>
            <person name="Xu W."/>
            <person name="Pan J."/>
            <person name="Luo Z.H."/>
            <person name="Li M."/>
        </authorList>
    </citation>
    <scope>NUCLEOTIDE SEQUENCE [LARGE SCALE GENOMIC DNA]</scope>
    <source>
        <strain evidence="3">SpSt-1</strain>
        <strain evidence="2">SpSt-1121</strain>
    </source>
</reference>
<dbReference type="EMBL" id="DRZI01000060">
    <property type="protein sequence ID" value="HHP81349.1"/>
    <property type="molecule type" value="Genomic_DNA"/>
</dbReference>
<proteinExistence type="predicted"/>
<keyword evidence="1" id="KW-0472">Membrane</keyword>
<accession>A0A7C5XLZ5</accession>
<keyword evidence="1" id="KW-0812">Transmembrane</keyword>
<dbReference type="AlphaFoldDB" id="A0A7C5XLZ5"/>
<protein>
    <submittedName>
        <fullName evidence="2">Uncharacterized protein</fullName>
    </submittedName>
</protein>
<name>A0A7C5XLZ5_9CREN</name>
<organism evidence="2">
    <name type="scientific">Ignisphaera aggregans</name>
    <dbReference type="NCBI Taxonomy" id="334771"/>
    <lineage>
        <taxon>Archaea</taxon>
        <taxon>Thermoproteota</taxon>
        <taxon>Thermoprotei</taxon>
        <taxon>Desulfurococcales</taxon>
        <taxon>Desulfurococcaceae</taxon>
        <taxon>Ignisphaera</taxon>
    </lineage>
</organism>